<name>A0ABN6GR43_9GAMM</name>
<reference evidence="1 2" key="1">
    <citation type="submission" date="2021-05" db="EMBL/GenBank/DDBJ databases">
        <title>Complete Genome Sequence of Stenotrophomonas pavanii strain Y.</title>
        <authorList>
            <person name="Dohra H."/>
            <person name="Mohad Din A.R.J."/>
            <person name="Suzuki K."/>
            <person name="Fatma A."/>
            <person name="Honjyo M."/>
            <person name="Nishimura T."/>
            <person name="Moriuch R."/>
            <person name="Masuda K."/>
            <person name="Minoura A."/>
            <person name="Tashiro Y."/>
            <person name="Futamata H."/>
        </authorList>
    </citation>
    <scope>NUCLEOTIDE SEQUENCE [LARGE SCALE GENOMIC DNA]</scope>
    <source>
        <strain evidence="2">Y</strain>
    </source>
</reference>
<keyword evidence="2" id="KW-1185">Reference proteome</keyword>
<dbReference type="EMBL" id="AP024684">
    <property type="protein sequence ID" value="BCX42883.1"/>
    <property type="molecule type" value="Genomic_DNA"/>
</dbReference>
<organism evidence="1 2">
    <name type="scientific">Stenotrophomonas pavanii</name>
    <dbReference type="NCBI Taxonomy" id="487698"/>
    <lineage>
        <taxon>Bacteria</taxon>
        <taxon>Pseudomonadati</taxon>
        <taxon>Pseudomonadota</taxon>
        <taxon>Gammaproteobacteria</taxon>
        <taxon>Lysobacterales</taxon>
        <taxon>Lysobacteraceae</taxon>
        <taxon>Stenotrophomonas</taxon>
    </lineage>
</organism>
<dbReference type="Proteomes" id="UP000825066">
    <property type="component" value="Chromosome"/>
</dbReference>
<evidence type="ECO:0000313" key="2">
    <source>
        <dbReference type="Proteomes" id="UP000825066"/>
    </source>
</evidence>
<evidence type="ECO:0000313" key="1">
    <source>
        <dbReference type="EMBL" id="BCX42883.1"/>
    </source>
</evidence>
<dbReference type="RefSeq" id="WP_187756783.1">
    <property type="nucleotide sequence ID" value="NZ_AP024684.1"/>
</dbReference>
<accession>A0ABN6GR43</accession>
<gene>
    <name evidence="1" type="ORF">STNY_R10630</name>
</gene>
<sequence length="63" mass="6773">MGQTFQIQTLVLHGGNRNGIIGEQSRPAMHVRGEDVALADTGMTAWQETGAVHAEEHGRAHVP</sequence>
<protein>
    <submittedName>
        <fullName evidence="1">Uncharacterized protein</fullName>
    </submittedName>
</protein>
<proteinExistence type="predicted"/>